<name>A0ABR2JZZ2_9EUKA</name>
<dbReference type="Pfam" id="PF00618">
    <property type="entry name" value="RasGEF_N"/>
    <property type="match status" value="1"/>
</dbReference>
<protein>
    <recommendedName>
        <fullName evidence="7">RasGEF domain containing protein</fullName>
    </recommendedName>
</protein>
<sequence length="630" mass="72829">MSNLRASSSSNVMKNSESSLADVPKFDFNMKPKFVEEDLDNKWNSPLPVSPEFDGRNSRKVTSDYDRSYWEVELLRRHPELRDLITRVDPVSRAAALGSLYLPNHRLNPQENILSLIYQHLNIVGLTKTAAALTESFSLPIACPDHYPRSQLLHHLERGVLSSDRFWSLLLPTPSYPTEEKEIHKQLANQLNATLGVLSGKKQDSQPLYEEEVSELEKLEIDPATHMPTTGTINKFIWAAVCRPKNISPNYISALAMTYHMFMTSTQLFQKLQECWRKIKEVDPEDKKTLELYFVSVVEKWIETSFYDFDAALITNLSQWISSLVMKQPSGAKRLLLAIQKQIEGVAKNEVMDIQKRKIKIPQNLFTSDFTLFQVDVKELACQFTMFSAGYYYKITPKELLNCAWSKPLIRHRAPNVIAISERFNTLSMWMQHQILYAESVDERLSIMIFIAKLAKELWDMKNYLDGMAVATVFDSNQIFRLNHHKKLLGEEALKDVKDILNDASPDNNFAKIRQIYIKAKDSLPAMPYIGTYLTDLTFTYDGVQDYIDGNPNFTKCVKVFDLIDTILTFQQKQFNFVKVDQIQEKIKNLPKYDENELYAKSLQIESEKDYDTFLQRVEEERTRSANKNV</sequence>
<dbReference type="InterPro" id="IPR001895">
    <property type="entry name" value="RASGEF_cat_dom"/>
</dbReference>
<comment type="caution">
    <text evidence="5">The sequence shown here is derived from an EMBL/GenBank/DDBJ whole genome shotgun (WGS) entry which is preliminary data.</text>
</comment>
<feature type="domain" description="Ras-GEF" evidence="3">
    <location>
        <begin position="376"/>
        <end position="608"/>
    </location>
</feature>
<dbReference type="InterPro" id="IPR036964">
    <property type="entry name" value="RASGEF_cat_dom_sf"/>
</dbReference>
<evidence type="ECO:0008006" key="7">
    <source>
        <dbReference type="Google" id="ProtNLM"/>
    </source>
</evidence>
<dbReference type="Gene3D" id="1.20.870.10">
    <property type="entry name" value="Son of sevenless (SoS) protein Chain: S domain 1"/>
    <property type="match status" value="1"/>
</dbReference>
<keyword evidence="6" id="KW-1185">Reference proteome</keyword>
<dbReference type="SUPFAM" id="SSF48366">
    <property type="entry name" value="Ras GEF"/>
    <property type="match status" value="1"/>
</dbReference>
<keyword evidence="1 2" id="KW-0344">Guanine-nucleotide releasing factor</keyword>
<dbReference type="InterPro" id="IPR023578">
    <property type="entry name" value="Ras_GEF_dom_sf"/>
</dbReference>
<dbReference type="Gene3D" id="1.10.840.10">
    <property type="entry name" value="Ras guanine-nucleotide exchange factors catalytic domain"/>
    <property type="match status" value="1"/>
</dbReference>
<dbReference type="SMART" id="SM00229">
    <property type="entry name" value="RasGEFN"/>
    <property type="match status" value="1"/>
</dbReference>
<evidence type="ECO:0000256" key="1">
    <source>
        <dbReference type="ARBA" id="ARBA00022658"/>
    </source>
</evidence>
<dbReference type="PROSITE" id="PS50896">
    <property type="entry name" value="LISH"/>
    <property type="match status" value="1"/>
</dbReference>
<gene>
    <name evidence="5" type="ORF">M9Y10_043532</name>
</gene>
<dbReference type="PANTHER" id="PTHR23113">
    <property type="entry name" value="GUANINE NUCLEOTIDE EXCHANGE FACTOR"/>
    <property type="match status" value="1"/>
</dbReference>
<evidence type="ECO:0000256" key="2">
    <source>
        <dbReference type="PROSITE-ProRule" id="PRU00168"/>
    </source>
</evidence>
<evidence type="ECO:0000259" key="4">
    <source>
        <dbReference type="PROSITE" id="PS50212"/>
    </source>
</evidence>
<proteinExistence type="predicted"/>
<evidence type="ECO:0000313" key="6">
    <source>
        <dbReference type="Proteomes" id="UP001470230"/>
    </source>
</evidence>
<dbReference type="Pfam" id="PF00617">
    <property type="entry name" value="RasGEF"/>
    <property type="match status" value="1"/>
</dbReference>
<dbReference type="EMBL" id="JAPFFF010000008">
    <property type="protein sequence ID" value="KAK8884422.1"/>
    <property type="molecule type" value="Genomic_DNA"/>
</dbReference>
<accession>A0ABR2JZZ2</accession>
<dbReference type="PROSITE" id="PS50212">
    <property type="entry name" value="RASGEF_NTER"/>
    <property type="match status" value="1"/>
</dbReference>
<dbReference type="InterPro" id="IPR008937">
    <property type="entry name" value="Ras-like_GEF"/>
</dbReference>
<evidence type="ECO:0000259" key="3">
    <source>
        <dbReference type="PROSITE" id="PS50009"/>
    </source>
</evidence>
<organism evidence="5 6">
    <name type="scientific">Tritrichomonas musculus</name>
    <dbReference type="NCBI Taxonomy" id="1915356"/>
    <lineage>
        <taxon>Eukaryota</taxon>
        <taxon>Metamonada</taxon>
        <taxon>Parabasalia</taxon>
        <taxon>Tritrichomonadida</taxon>
        <taxon>Tritrichomonadidae</taxon>
        <taxon>Tritrichomonas</taxon>
    </lineage>
</organism>
<dbReference type="Proteomes" id="UP001470230">
    <property type="component" value="Unassembled WGS sequence"/>
</dbReference>
<feature type="domain" description="N-terminal Ras-GEF" evidence="4">
    <location>
        <begin position="224"/>
        <end position="344"/>
    </location>
</feature>
<dbReference type="InterPro" id="IPR000651">
    <property type="entry name" value="Ras-like_Gua-exchang_fac_N"/>
</dbReference>
<reference evidence="5 6" key="1">
    <citation type="submission" date="2024-04" db="EMBL/GenBank/DDBJ databases">
        <title>Tritrichomonas musculus Genome.</title>
        <authorList>
            <person name="Alves-Ferreira E."/>
            <person name="Grigg M."/>
            <person name="Lorenzi H."/>
            <person name="Galac M."/>
        </authorList>
    </citation>
    <scope>NUCLEOTIDE SEQUENCE [LARGE SCALE GENOMIC DNA]</scope>
    <source>
        <strain evidence="5 6">EAF2021</strain>
    </source>
</reference>
<dbReference type="PANTHER" id="PTHR23113:SF365">
    <property type="entry name" value="RAS-GEF DOMAIN-CONTAINING PROTEIN"/>
    <property type="match status" value="1"/>
</dbReference>
<dbReference type="SMART" id="SM00147">
    <property type="entry name" value="RasGEF"/>
    <property type="match status" value="1"/>
</dbReference>
<evidence type="ECO:0000313" key="5">
    <source>
        <dbReference type="EMBL" id="KAK8884422.1"/>
    </source>
</evidence>
<dbReference type="PROSITE" id="PS50009">
    <property type="entry name" value="RASGEF_CAT"/>
    <property type="match status" value="1"/>
</dbReference>
<dbReference type="InterPro" id="IPR006594">
    <property type="entry name" value="LisH"/>
</dbReference>